<dbReference type="Proteomes" id="UP000317155">
    <property type="component" value="Unassembled WGS sequence"/>
</dbReference>
<evidence type="ECO:0000313" key="1">
    <source>
        <dbReference type="EMBL" id="TRO82215.1"/>
    </source>
</evidence>
<accession>A0A550JG71</accession>
<evidence type="ECO:0008006" key="3">
    <source>
        <dbReference type="Google" id="ProtNLM"/>
    </source>
</evidence>
<dbReference type="EMBL" id="VJVV01000004">
    <property type="protein sequence ID" value="TRO82215.1"/>
    <property type="molecule type" value="Genomic_DNA"/>
</dbReference>
<evidence type="ECO:0000313" key="2">
    <source>
        <dbReference type="Proteomes" id="UP000317155"/>
    </source>
</evidence>
<proteinExistence type="predicted"/>
<comment type="caution">
    <text evidence="1">The sequence shown here is derived from an EMBL/GenBank/DDBJ whole genome shotgun (WGS) entry which is preliminary data.</text>
</comment>
<gene>
    <name evidence="1" type="ORF">FL622_06450</name>
</gene>
<protein>
    <recommendedName>
        <fullName evidence="3">Four helix bundle protein</fullName>
    </recommendedName>
</protein>
<organism evidence="1 2">
    <name type="scientific">Trichloromonas acetexigens</name>
    <dbReference type="NCBI Taxonomy" id="38815"/>
    <lineage>
        <taxon>Bacteria</taxon>
        <taxon>Pseudomonadati</taxon>
        <taxon>Thermodesulfobacteriota</taxon>
        <taxon>Desulfuromonadia</taxon>
        <taxon>Desulfuromonadales</taxon>
        <taxon>Trichloromonadaceae</taxon>
        <taxon>Trichloromonas</taxon>
    </lineage>
</organism>
<keyword evidence="2" id="KW-1185">Reference proteome</keyword>
<dbReference type="AlphaFoldDB" id="A0A550JG71"/>
<reference evidence="1 2" key="1">
    <citation type="submission" date="2019-07" db="EMBL/GenBank/DDBJ databases">
        <title>Insights of Desulfuromonas acetexigens electromicrobiology.</title>
        <authorList>
            <person name="Katuri K."/>
            <person name="Sapireddy V."/>
            <person name="Shaw D.R."/>
            <person name="Saikaly P."/>
        </authorList>
    </citation>
    <scope>NUCLEOTIDE SEQUENCE [LARGE SCALE GENOMIC DNA]</scope>
    <source>
        <strain evidence="1 2">2873</strain>
    </source>
</reference>
<name>A0A550JG71_9BACT</name>
<sequence>MDLTTAREIRAGIDATELDGLRRDLYRKALDYAHIRATWALFSIEERLEKDRGRTLAHNAFIDACNILSRNMAKAGEDNAWRALLTDERKTIGDFACWLHALVAIEMR</sequence>
<dbReference type="Gene3D" id="1.10.287.800">
    <property type="entry name" value="protein ne1242"/>
    <property type="match status" value="1"/>
</dbReference>
<dbReference type="RefSeq" id="WP_092057211.1">
    <property type="nucleotide sequence ID" value="NZ_FOJJ01000034.1"/>
</dbReference>
<dbReference type="OrthoDB" id="1957452at2"/>